<reference evidence="2 3" key="1">
    <citation type="submission" date="2022-01" db="EMBL/GenBank/DDBJ databases">
        <authorList>
            <person name="Xiong W."/>
            <person name="Schranz E."/>
        </authorList>
    </citation>
    <scope>NUCLEOTIDE SEQUENCE [LARGE SCALE GENOMIC DNA]</scope>
</reference>
<keyword evidence="3" id="KW-1185">Reference proteome</keyword>
<evidence type="ECO:0000313" key="3">
    <source>
        <dbReference type="Proteomes" id="UP001157418"/>
    </source>
</evidence>
<dbReference type="Proteomes" id="UP001157418">
    <property type="component" value="Unassembled WGS sequence"/>
</dbReference>
<dbReference type="PANTHER" id="PTHR46159:SF12">
    <property type="entry name" value="PROTEIN TESMIN_TSO1-LIKE CXC 3-RELATED"/>
    <property type="match status" value="1"/>
</dbReference>
<comment type="caution">
    <text evidence="2">The sequence shown here is derived from an EMBL/GenBank/DDBJ whole genome shotgun (WGS) entry which is preliminary data.</text>
</comment>
<dbReference type="AlphaFoldDB" id="A0AAU9MQ22"/>
<evidence type="ECO:0000313" key="2">
    <source>
        <dbReference type="EMBL" id="CAH1426304.1"/>
    </source>
</evidence>
<dbReference type="EMBL" id="CAKMRJ010002223">
    <property type="protein sequence ID" value="CAH1426304.1"/>
    <property type="molecule type" value="Genomic_DNA"/>
</dbReference>
<name>A0AAU9MQ22_9ASTR</name>
<evidence type="ECO:0000256" key="1">
    <source>
        <dbReference type="SAM" id="MobiDB-lite"/>
    </source>
</evidence>
<gene>
    <name evidence="2" type="ORF">LVIROSA_LOCUS13393</name>
</gene>
<dbReference type="PANTHER" id="PTHR46159">
    <property type="entry name" value="PROTEIN TESMIN/TSO1-LIKE CXC 2"/>
    <property type="match status" value="1"/>
</dbReference>
<proteinExistence type="predicted"/>
<feature type="region of interest" description="Disordered" evidence="1">
    <location>
        <begin position="86"/>
        <end position="131"/>
    </location>
</feature>
<accession>A0AAU9MQ22</accession>
<dbReference type="InterPro" id="IPR044522">
    <property type="entry name" value="TSO1-like"/>
</dbReference>
<feature type="compositionally biased region" description="Low complexity" evidence="1">
    <location>
        <begin position="111"/>
        <end position="123"/>
    </location>
</feature>
<sequence>MGDEKDQDKESVVVVMDTPERTQIATPLSKFEDSPVFNYINSLSPIKPVKSVHFTQTFSALSFASLPSVFTSPHVSSLKDSRFLRRHQFSDPSKPENTSEDAKKAEINEGNPNTTQNQLNQQTEFNSNSVSELLCHQTGPQILNQEN</sequence>
<dbReference type="GO" id="GO:0003700">
    <property type="term" value="F:DNA-binding transcription factor activity"/>
    <property type="evidence" value="ECO:0007669"/>
    <property type="project" value="InterPro"/>
</dbReference>
<organism evidence="2 3">
    <name type="scientific">Lactuca virosa</name>
    <dbReference type="NCBI Taxonomy" id="75947"/>
    <lineage>
        <taxon>Eukaryota</taxon>
        <taxon>Viridiplantae</taxon>
        <taxon>Streptophyta</taxon>
        <taxon>Embryophyta</taxon>
        <taxon>Tracheophyta</taxon>
        <taxon>Spermatophyta</taxon>
        <taxon>Magnoliopsida</taxon>
        <taxon>eudicotyledons</taxon>
        <taxon>Gunneridae</taxon>
        <taxon>Pentapetalae</taxon>
        <taxon>asterids</taxon>
        <taxon>campanulids</taxon>
        <taxon>Asterales</taxon>
        <taxon>Asteraceae</taxon>
        <taxon>Cichorioideae</taxon>
        <taxon>Cichorieae</taxon>
        <taxon>Lactucinae</taxon>
        <taxon>Lactuca</taxon>
    </lineage>
</organism>
<protein>
    <submittedName>
        <fullName evidence="2">Uncharacterized protein</fullName>
    </submittedName>
</protein>